<keyword evidence="3" id="KW-1185">Reference proteome</keyword>
<sequence length="88" mass="9099">MVHITNLKVGGVPVIAPKANLTINIPLVAKVVVNEQVMTAGGAGIAVNAIHVRTPAGVDIMVSHARAARPDRPRQAVPGRLTTRNAPA</sequence>
<evidence type="ECO:0000313" key="2">
    <source>
        <dbReference type="EMBL" id="GIH67177.1"/>
    </source>
</evidence>
<organism evidence="2 3">
    <name type="scientific">Microbispora siamensis</name>
    <dbReference type="NCBI Taxonomy" id="564413"/>
    <lineage>
        <taxon>Bacteria</taxon>
        <taxon>Bacillati</taxon>
        <taxon>Actinomycetota</taxon>
        <taxon>Actinomycetes</taxon>
        <taxon>Streptosporangiales</taxon>
        <taxon>Streptosporangiaceae</taxon>
        <taxon>Microbispora</taxon>
    </lineage>
</organism>
<name>A0ABQ4H0I3_9ACTN</name>
<feature type="region of interest" description="Disordered" evidence="1">
    <location>
        <begin position="67"/>
        <end position="88"/>
    </location>
</feature>
<dbReference type="EMBL" id="BOOF01000068">
    <property type="protein sequence ID" value="GIH67177.1"/>
    <property type="molecule type" value="Genomic_DNA"/>
</dbReference>
<proteinExistence type="predicted"/>
<dbReference type="Proteomes" id="UP000660454">
    <property type="component" value="Unassembled WGS sequence"/>
</dbReference>
<dbReference type="NCBIfam" id="NF040603">
    <property type="entry name" value="choice_anch_P"/>
    <property type="match status" value="1"/>
</dbReference>
<accession>A0ABQ4H0I3</accession>
<comment type="caution">
    <text evidence="2">The sequence shown here is derived from an EMBL/GenBank/DDBJ whole genome shotgun (WGS) entry which is preliminary data.</text>
</comment>
<protein>
    <submittedName>
        <fullName evidence="2">Uncharacterized protein</fullName>
    </submittedName>
</protein>
<gene>
    <name evidence="2" type="ORF">Msi02_79940</name>
</gene>
<reference evidence="2 3" key="1">
    <citation type="submission" date="2021-01" db="EMBL/GenBank/DDBJ databases">
        <title>Whole genome shotgun sequence of Microbispora siamensis NBRC 104113.</title>
        <authorList>
            <person name="Komaki H."/>
            <person name="Tamura T."/>
        </authorList>
    </citation>
    <scope>NUCLEOTIDE SEQUENCE [LARGE SCALE GENOMIC DNA]</scope>
    <source>
        <strain evidence="2 3">NBRC 104113</strain>
    </source>
</reference>
<evidence type="ECO:0000256" key="1">
    <source>
        <dbReference type="SAM" id="MobiDB-lite"/>
    </source>
</evidence>
<evidence type="ECO:0000313" key="3">
    <source>
        <dbReference type="Proteomes" id="UP000660454"/>
    </source>
</evidence>